<keyword evidence="9" id="KW-1185">Reference proteome</keyword>
<evidence type="ECO:0000313" key="9">
    <source>
        <dbReference type="Proteomes" id="UP000003527"/>
    </source>
</evidence>
<evidence type="ECO:0000256" key="3">
    <source>
        <dbReference type="ARBA" id="ARBA00022448"/>
    </source>
</evidence>
<dbReference type="AlphaFoldDB" id="G9WX46"/>
<evidence type="ECO:0000256" key="4">
    <source>
        <dbReference type="ARBA" id="ARBA00022729"/>
    </source>
</evidence>
<evidence type="ECO:0000256" key="2">
    <source>
        <dbReference type="ARBA" id="ARBA00005695"/>
    </source>
</evidence>
<gene>
    <name evidence="8" type="ORF">HMPREF9624_01420</name>
</gene>
<dbReference type="Gene3D" id="3.40.190.10">
    <property type="entry name" value="Periplasmic binding protein-like II"/>
    <property type="match status" value="1"/>
</dbReference>
<dbReference type="FunFam" id="3.90.76.10:FF:000001">
    <property type="entry name" value="Oligopeptide ABC transporter substrate-binding protein"/>
    <property type="match status" value="1"/>
</dbReference>
<dbReference type="InterPro" id="IPR030678">
    <property type="entry name" value="Peptide/Ni-bd"/>
</dbReference>
<accession>G9WX46</accession>
<dbReference type="SUPFAM" id="SSF53850">
    <property type="entry name" value="Periplasmic binding protein-like II"/>
    <property type="match status" value="1"/>
</dbReference>
<dbReference type="PIRSF" id="PIRSF002741">
    <property type="entry name" value="MppA"/>
    <property type="match status" value="1"/>
</dbReference>
<dbReference type="GO" id="GO:0015833">
    <property type="term" value="P:peptide transport"/>
    <property type="evidence" value="ECO:0007669"/>
    <property type="project" value="TreeGrafter"/>
</dbReference>
<dbReference type="GO" id="GO:0042597">
    <property type="term" value="C:periplasmic space"/>
    <property type="evidence" value="ECO:0007669"/>
    <property type="project" value="UniProtKB-ARBA"/>
</dbReference>
<sequence>MNKILANAVSLGLLALSLSACGAAKENSNLQTTAGESSAEEKNQELTDAGSPIDKLDVCIGPSPETMDPQLNSTLDGGTMIMHCFEGLLKYGEDGKVLPAMAESWEASKDGLSWTFHLRDGLKWSDGQELSAEDFVYSFRRLADQKTAAPYSYDMLNMVAGYEEATKGNPEALQVEAPDKKTFIVHLSTPLSYYEKIAAFVSLVPLRKDILEKNGESWSINASSYISNGAYQMSEFVDGDYIALKKNPYYYDADKVSVNELIFHLVDDDNSAYNAYQEGSLDVTSRIPSEEMASLRNTEDFKTYPMLGTSGMVFNTEKAPFDNPKVRKAFALAIDKKYIAENIFEGYRTPASTFVCEGITDPADGSSFVEKTLQDYGTPFHPDDYEKDLEEAKKLMAEAGYPNGEGFPKVKYLNNAGGANNTISEYLQSAFKELGVELEIDTQEWKVVSATQHVGDFQLTRFAWVYDYNEPSQLLNVFRSKDRNNYGRYSNESYDKLMQEAMAESDGEKRSKILHEAEQILLEDLPMAPMVFSKDNYLVRPNLKGMQHLETGNTYFMYCTRTE</sequence>
<dbReference type="PANTHER" id="PTHR30290">
    <property type="entry name" value="PERIPLASMIC BINDING COMPONENT OF ABC TRANSPORTER"/>
    <property type="match status" value="1"/>
</dbReference>
<feature type="region of interest" description="Disordered" evidence="5">
    <location>
        <begin position="31"/>
        <end position="54"/>
    </location>
</feature>
<feature type="signal peptide" evidence="6">
    <location>
        <begin position="1"/>
        <end position="22"/>
    </location>
</feature>
<dbReference type="PATRIC" id="fig|796944.3.peg.2172"/>
<dbReference type="InterPro" id="IPR000914">
    <property type="entry name" value="SBP_5_dom"/>
</dbReference>
<feature type="chain" id="PRO_5039008443" description="Solute-binding protein family 5 domain-containing protein" evidence="6">
    <location>
        <begin position="23"/>
        <end position="563"/>
    </location>
</feature>
<evidence type="ECO:0000256" key="1">
    <source>
        <dbReference type="ARBA" id="ARBA00004193"/>
    </source>
</evidence>
<dbReference type="RefSeq" id="WP_009537191.1">
    <property type="nucleotide sequence ID" value="NZ_JH414505.1"/>
</dbReference>
<dbReference type="InterPro" id="IPR039424">
    <property type="entry name" value="SBP_5"/>
</dbReference>
<comment type="caution">
    <text evidence="8">The sequence shown here is derived from an EMBL/GenBank/DDBJ whole genome shotgun (WGS) entry which is preliminary data.</text>
</comment>
<dbReference type="Gene3D" id="3.10.105.10">
    <property type="entry name" value="Dipeptide-binding Protein, Domain 3"/>
    <property type="match status" value="1"/>
</dbReference>
<reference evidence="8 9" key="1">
    <citation type="submission" date="2011-08" db="EMBL/GenBank/DDBJ databases">
        <title>The Genome Sequence of Oribacterium sp. ACB7.</title>
        <authorList>
            <consortium name="The Broad Institute Genome Sequencing Platform"/>
            <person name="Earl A."/>
            <person name="Ward D."/>
            <person name="Feldgarden M."/>
            <person name="Gevers D."/>
            <person name="Sizova M."/>
            <person name="Hazen A."/>
            <person name="Epstein S."/>
            <person name="Young S.K."/>
            <person name="Zeng Q."/>
            <person name="Gargeya S."/>
            <person name="Fitzgerald M."/>
            <person name="Haas B."/>
            <person name="Abouelleil A."/>
            <person name="Alvarado L."/>
            <person name="Arachchi H.M."/>
            <person name="Berlin A."/>
            <person name="Brown A."/>
            <person name="Chapman S.B."/>
            <person name="Chen Z."/>
            <person name="Dunbar C."/>
            <person name="Freedman E."/>
            <person name="Gearin G."/>
            <person name="Gellesch M."/>
            <person name="Goldberg J."/>
            <person name="Griggs A."/>
            <person name="Gujja S."/>
            <person name="Heiman D."/>
            <person name="Howarth C."/>
            <person name="Larson L."/>
            <person name="Lui A."/>
            <person name="MacDonald P.J.P."/>
            <person name="Montmayeur A."/>
            <person name="Murphy C."/>
            <person name="Neiman D."/>
            <person name="Pearson M."/>
            <person name="Priest M."/>
            <person name="Roberts A."/>
            <person name="Saif S."/>
            <person name="Shea T."/>
            <person name="Shenoy N."/>
            <person name="Sisk P."/>
            <person name="Stolte C."/>
            <person name="Sykes S."/>
            <person name="Wortman J."/>
            <person name="Nusbaum C."/>
            <person name="Birren B."/>
        </authorList>
    </citation>
    <scope>NUCLEOTIDE SEQUENCE [LARGE SCALE GENOMIC DNA]</scope>
    <source>
        <strain evidence="8 9">ACB7</strain>
    </source>
</reference>
<dbReference type="Proteomes" id="UP000003527">
    <property type="component" value="Unassembled WGS sequence"/>
</dbReference>
<evidence type="ECO:0000313" key="8">
    <source>
        <dbReference type="EMBL" id="EHL09379.1"/>
    </source>
</evidence>
<protein>
    <recommendedName>
        <fullName evidence="7">Solute-binding protein family 5 domain-containing protein</fullName>
    </recommendedName>
</protein>
<dbReference type="Gene3D" id="3.90.76.10">
    <property type="entry name" value="Dipeptide-binding Protein, Domain 1"/>
    <property type="match status" value="1"/>
</dbReference>
<dbReference type="PROSITE" id="PS01040">
    <property type="entry name" value="SBP_BACTERIAL_5"/>
    <property type="match status" value="1"/>
</dbReference>
<evidence type="ECO:0000256" key="6">
    <source>
        <dbReference type="SAM" id="SignalP"/>
    </source>
</evidence>
<proteinExistence type="inferred from homology"/>
<dbReference type="PROSITE" id="PS51257">
    <property type="entry name" value="PROKAR_LIPOPROTEIN"/>
    <property type="match status" value="1"/>
</dbReference>
<comment type="subcellular location">
    <subcellularLocation>
        <location evidence="1">Cell membrane</location>
        <topology evidence="1">Lipid-anchor</topology>
    </subcellularLocation>
</comment>
<dbReference type="EMBL" id="AFZD01000021">
    <property type="protein sequence ID" value="EHL09379.1"/>
    <property type="molecule type" value="Genomic_DNA"/>
</dbReference>
<keyword evidence="4 6" id="KW-0732">Signal</keyword>
<feature type="domain" description="Solute-binding protein family 5" evidence="7">
    <location>
        <begin position="97"/>
        <end position="485"/>
    </location>
</feature>
<dbReference type="Pfam" id="PF00496">
    <property type="entry name" value="SBP_bac_5"/>
    <property type="match status" value="1"/>
</dbReference>
<dbReference type="InterPro" id="IPR023765">
    <property type="entry name" value="SBP_5_CS"/>
</dbReference>
<dbReference type="PANTHER" id="PTHR30290:SF10">
    <property type="entry name" value="PERIPLASMIC OLIGOPEPTIDE-BINDING PROTEIN-RELATED"/>
    <property type="match status" value="1"/>
</dbReference>
<keyword evidence="3" id="KW-0813">Transport</keyword>
<dbReference type="GO" id="GO:1904680">
    <property type="term" value="F:peptide transmembrane transporter activity"/>
    <property type="evidence" value="ECO:0007669"/>
    <property type="project" value="TreeGrafter"/>
</dbReference>
<dbReference type="GO" id="GO:0043190">
    <property type="term" value="C:ATP-binding cassette (ABC) transporter complex"/>
    <property type="evidence" value="ECO:0007669"/>
    <property type="project" value="InterPro"/>
</dbReference>
<evidence type="ECO:0000259" key="7">
    <source>
        <dbReference type="Pfam" id="PF00496"/>
    </source>
</evidence>
<comment type="similarity">
    <text evidence="2">Belongs to the bacterial solute-binding protein 5 family.</text>
</comment>
<organism evidence="8 9">
    <name type="scientific">Oribacterium asaccharolyticum ACB7</name>
    <dbReference type="NCBI Taxonomy" id="796944"/>
    <lineage>
        <taxon>Bacteria</taxon>
        <taxon>Bacillati</taxon>
        <taxon>Bacillota</taxon>
        <taxon>Clostridia</taxon>
        <taxon>Lachnospirales</taxon>
        <taxon>Lachnospiraceae</taxon>
        <taxon>Oribacterium</taxon>
    </lineage>
</organism>
<dbReference type="CDD" id="cd08504">
    <property type="entry name" value="PBP2_OppA"/>
    <property type="match status" value="1"/>
</dbReference>
<evidence type="ECO:0000256" key="5">
    <source>
        <dbReference type="SAM" id="MobiDB-lite"/>
    </source>
</evidence>
<name>G9WX46_9FIRM</name>
<dbReference type="HOGENOM" id="CLU_017028_0_3_9"/>